<dbReference type="KEGG" id="gacu:117561310"/>
<evidence type="ECO:0000259" key="3">
    <source>
        <dbReference type="PROSITE" id="PS50900"/>
    </source>
</evidence>
<evidence type="ECO:0000313" key="5">
    <source>
        <dbReference type="RefSeq" id="XP_034094483.1"/>
    </source>
</evidence>
<dbReference type="AlphaFoldDB" id="A0A6P8W6R6"/>
<sequence>MLAYILCCTMFQRPTKSGSKKRRERQERGTKGRQYVTQFFTRKGPTDPSLGSAALSPHKAEPEPEPAFLPTEGDEDAPPECVDQPDLANCDLIVYARLCSNSYYSSFCCASCTRHSLRKRMGERLW</sequence>
<dbReference type="Proteomes" id="UP000515161">
    <property type="component" value="Unplaced"/>
</dbReference>
<dbReference type="PROSITE" id="PS50900">
    <property type="entry name" value="PLAC"/>
    <property type="match status" value="1"/>
</dbReference>
<dbReference type="OrthoDB" id="9948486at2759"/>
<dbReference type="GeneID" id="117561310"/>
<keyword evidence="1" id="KW-0732">Signal</keyword>
<dbReference type="Pfam" id="PF08686">
    <property type="entry name" value="PLAC"/>
    <property type="match status" value="1"/>
</dbReference>
<accession>A0A6P8W6R6</accession>
<feature type="region of interest" description="Disordered" evidence="2">
    <location>
        <begin position="14"/>
        <end position="80"/>
    </location>
</feature>
<evidence type="ECO:0000256" key="1">
    <source>
        <dbReference type="ARBA" id="ARBA00022729"/>
    </source>
</evidence>
<dbReference type="RefSeq" id="XP_034094483.1">
    <property type="nucleotide sequence ID" value="XM_034238592.1"/>
</dbReference>
<name>A0A6P8W6R6_GYMAC</name>
<gene>
    <name evidence="5" type="primary">LOC117561310</name>
</gene>
<dbReference type="InterPro" id="IPR010909">
    <property type="entry name" value="PLAC"/>
</dbReference>
<proteinExistence type="predicted"/>
<evidence type="ECO:0000256" key="2">
    <source>
        <dbReference type="SAM" id="MobiDB-lite"/>
    </source>
</evidence>
<reference evidence="5" key="1">
    <citation type="submission" date="2025-08" db="UniProtKB">
        <authorList>
            <consortium name="RefSeq"/>
        </authorList>
    </citation>
    <scope>IDENTIFICATION</scope>
</reference>
<evidence type="ECO:0000313" key="4">
    <source>
        <dbReference type="Proteomes" id="UP000515161"/>
    </source>
</evidence>
<organism evidence="4 5">
    <name type="scientific">Gymnodraco acuticeps</name>
    <name type="common">Antarctic dragonfish</name>
    <dbReference type="NCBI Taxonomy" id="8218"/>
    <lineage>
        <taxon>Eukaryota</taxon>
        <taxon>Metazoa</taxon>
        <taxon>Chordata</taxon>
        <taxon>Craniata</taxon>
        <taxon>Vertebrata</taxon>
        <taxon>Euteleostomi</taxon>
        <taxon>Actinopterygii</taxon>
        <taxon>Neopterygii</taxon>
        <taxon>Teleostei</taxon>
        <taxon>Neoteleostei</taxon>
        <taxon>Acanthomorphata</taxon>
        <taxon>Eupercaria</taxon>
        <taxon>Perciformes</taxon>
        <taxon>Notothenioidei</taxon>
        <taxon>Bathydraconidae</taxon>
        <taxon>Gymnodraco</taxon>
    </lineage>
</organism>
<protein>
    <submittedName>
        <fullName evidence="5">Papilin-like</fullName>
    </submittedName>
</protein>
<feature type="domain" description="PLAC" evidence="3">
    <location>
        <begin position="77"/>
        <end position="116"/>
    </location>
</feature>
<keyword evidence="4" id="KW-1185">Reference proteome</keyword>
<dbReference type="InParanoid" id="A0A6P8W6R6"/>